<reference evidence="2 3" key="1">
    <citation type="journal article" date="2023" name="BMC Biol.">
        <title>The compact genome of the sponge Oopsacas minuta (Hexactinellida) is lacking key metazoan core genes.</title>
        <authorList>
            <person name="Santini S."/>
            <person name="Schenkelaars Q."/>
            <person name="Jourda C."/>
            <person name="Duchesne M."/>
            <person name="Belahbib H."/>
            <person name="Rocher C."/>
            <person name="Selva M."/>
            <person name="Riesgo A."/>
            <person name="Vervoort M."/>
            <person name="Leys S.P."/>
            <person name="Kodjabachian L."/>
            <person name="Le Bivic A."/>
            <person name="Borchiellini C."/>
            <person name="Claverie J.M."/>
            <person name="Renard E."/>
        </authorList>
    </citation>
    <scope>NUCLEOTIDE SEQUENCE [LARGE SCALE GENOMIC DNA]</scope>
    <source>
        <strain evidence="2">SPO-2</strain>
    </source>
</reference>
<protein>
    <submittedName>
        <fullName evidence="2">Sacsin-like</fullName>
    </submittedName>
</protein>
<evidence type="ECO:0000259" key="1">
    <source>
        <dbReference type="Pfam" id="PF25794"/>
    </source>
</evidence>
<dbReference type="GO" id="GO:0030544">
    <property type="term" value="F:Hsp70 protein binding"/>
    <property type="evidence" value="ECO:0007669"/>
    <property type="project" value="TreeGrafter"/>
</dbReference>
<dbReference type="PANTHER" id="PTHR15600">
    <property type="entry name" value="SACSIN"/>
    <property type="match status" value="1"/>
</dbReference>
<dbReference type="InterPro" id="IPR052972">
    <property type="entry name" value="Sacsin_chaperone_reg"/>
</dbReference>
<keyword evidence="3" id="KW-1185">Reference proteome</keyword>
<evidence type="ECO:0000313" key="2">
    <source>
        <dbReference type="EMBL" id="KAI6646446.1"/>
    </source>
</evidence>
<dbReference type="SUPFAM" id="SSF55874">
    <property type="entry name" value="ATPase domain of HSP90 chaperone/DNA topoisomerase II/histidine kinase"/>
    <property type="match status" value="4"/>
</dbReference>
<dbReference type="PANTHER" id="PTHR15600:SF42">
    <property type="entry name" value="SACSIN"/>
    <property type="match status" value="1"/>
</dbReference>
<accession>A0AAV7JCP2</accession>
<feature type="domain" description="Sacsin/Nov" evidence="1">
    <location>
        <begin position="1397"/>
        <end position="1630"/>
    </location>
</feature>
<organism evidence="2 3">
    <name type="scientific">Oopsacas minuta</name>
    <dbReference type="NCBI Taxonomy" id="111878"/>
    <lineage>
        <taxon>Eukaryota</taxon>
        <taxon>Metazoa</taxon>
        <taxon>Porifera</taxon>
        <taxon>Hexactinellida</taxon>
        <taxon>Hexasterophora</taxon>
        <taxon>Lyssacinosida</taxon>
        <taxon>Leucopsacidae</taxon>
        <taxon>Oopsacas</taxon>
    </lineage>
</organism>
<dbReference type="InterPro" id="IPR058210">
    <property type="entry name" value="SACS/Nov_dom"/>
</dbReference>
<dbReference type="Gene3D" id="3.30.565.10">
    <property type="entry name" value="Histidine kinase-like ATPase, C-terminal domain"/>
    <property type="match status" value="2"/>
</dbReference>
<dbReference type="Pfam" id="PF25794">
    <property type="entry name" value="SACS"/>
    <property type="match status" value="4"/>
</dbReference>
<proteinExistence type="predicted"/>
<sequence length="4980" mass="573895">MSSQMQTGLEDSSAQSEMNLSFGPKQRTLLEEITDILREYPDGSNILKELVQNADDAEASRVTFLLDSTQHSEDNLAIPGLSKYQGPALYSWNNAIFRAKDWDGIQKIGKSVKEKTALKVGRFGLGFVSVYHLTDCPTILSDKQFGINHPLMELTTQGQTGISWPLLSLSTNPQLYGHLSCYKGYFGFEGQADYPGTIFRFPFRKVKSEISENCYDVISVRNKLINPLMSEAEHALLFLKNVTSIEVCDRICGVDHALFKAEIPIAYLDNVKSYRREIVEFASSEEFKSSTKIFVCLFPTVSRESGGEEKQTVWLVLNILGFGATKKKLQQFYNHHHLDYLPWVGVALATGVSNLTNCGRWQFKWNKENPSTVFDVISEVFKCPFIVDQDIELNISTGKIFCFLPTQLHSKFPFHFHGYFSLSSNRRAIPWPSDDNESEIGARWNLLLSEDLGSIAYAVFLFITIKALKHSSPLAYHYQLLSRWSPHEPDNSPFSSVLCGGLEILSKHNILLYTQQLGGRWLSICDGFFLPNLTKQYLTNEKVCLELLEKLNEPIIDVPESIQEVILNIPGIKSQISDRTINQNAIRELLKRFSGSNELREFLSSRDKAIPLLEGILTMCSGIESSKRIKRILEGIPLLPIASIDEPQIFAHKPIYISSNTSTLMNIFPGLESLFVDPYIPPKIHSNLLSIAIKCTPLNLIDVTKLVNDPQLFAELLFQSISGKFRFESNDSVDWMPSDPAHPPSTWIVKLFQFIDNSKSLLEAVSHLPILPQNSINDGIVSLLPLRSRTTYIEHSEDSHLIQLEKLLETSGCYLCYRQQFIVRFSEFVLPPIPKGLLIALKSKAVLNSFILALESTVDENLKFDLIELLIPITNAQNSKIISQLPLFPNTIGDWLKLSSIIILPPLKIPLDIAYPPHFISPFNSSVKQLYKKLNSKSLSNDAFIKYHLMPFIQTHKDPRIRNQLIVFVMDNLKLFDLDYLKSKEWILDSSANTEIEGRVKLYAPSQLFDPRDHILNRLLPPQTSGLFPHNILEDYFDVMRKSLGLKCYKNLSLKLCLQVCRYSLETIVSKSGNDWIDTFGALVEFLSVYRSTFDYESWKTLFKIFQSNFVISESIPGDWPENVDFSTSTQLCSPLQILICNSQDVYLVGSVQNTLILSQMMKDDVSEEIIREIGFLTDITTQMVVEHLAMLTKSRISKNDSELIHQIVSNIYLFLDRRVAEIQSIPLNMIYLPDEVAFVSQNRIVIEVPFDMKPFIYSLQDLKYRAVKFFDFLAIQKSPSSAQLSSILTEINSTCTALTSTQLELVINILNLIVNLNSQAEVYIPGKDMRMYSPKEEKLVFCDQIWLNRSMIEQDFIFVHEKISNDIARRLGVSHFNERITDPSEMWFEETGQKIAVTDRIRGILEGYHGTINVLKEMLQNADDAKATEMNVVFDWRIHPNMSLLSPQMEVWQGPAILFYNNSTFLDADFDNIMKIEAATKAHDVTSIGQFGLGFCTVYHLTDLPSFVSRNYIHILDPHGDYLKKGVKIDFCQERLVKYIQIYQDQFAPYQNIFGCDILKPSPFNGTLFRLPIRLSNITSKISLKTFNEQDINQIQDNFIKEAESVLFFMQHINSLGIYVINSDSRSEDMKSIHCVKRSANIPLNQPFLQANREHMIHMINGCNSTPVSSSCEYQLSITDKSDANWIVTYATGSEQCANLLNKLSHTRSLLPFAGVALNLDLFDQDRTAGSNSNLYCFLPLPIQIALPFHCHAMFELRQDRQGLVDTAEAKTKWNEAIVSDALVRAVFTLYKYLAIKMQSINTMEMHHTYTCLLLNMFSKDLTSNSLWKWFTQGITHEIINSQFNFFIVKSNKGTEWCSFQTTFFLNLPSIQSDLRGYYPQSFSDSLLHILIECGFQVAVIPEICFEKSGMLFYIFGESRSNVIDLRNFSIIFFENLGKFEIIRIIEVLNVLIPVCCSYQWFIDLIRSFKCIPCGEFGELQYTRDVVDPNATLVANLYDAKENRSPTKLCCETLFQIDSQTLHNLRTYCNIISVKLRVEELKSRANYISNNKNERLAHRFIEYLDQKIFTTSESDEMFSVLSTLTFIPVNIPTLTHNSILNQIHFKSPCQLIPCQFRELVEFQLPVFPEQFQQYYNFTSKTRISDFKFSGPLAPIAIDELKICIHNYNTLAVNIDLYAKVKKIYETLGENFDENSSKISQLPSNMVLIPFVGFCDTSILLVSSKEDFSPYIHSINIYYDINNRNTREFFNRIGVQKSLSVDQCQYTLRKLYTISQDTPLDSDEQIIVLRFTKEICDNITCTGEKNFILCQDNRVHYVEDCIFHDLSWDKREYSKGVFNYKNKTYYFIHKDVSNETAFRLGVNPLSSIKLSGRKPVLFHYSLHGQSEPLTTRLNNIIRDYECDVDVFKELTQNADDAKASEVKFLFDHSTHGITSILHEEMKHWQGPAVYCYNDATFSDADFENITKLASRTKMADQSTIGAFGIGFNTVYHLTDLPSFVSRRNIIFFDPHVLYLKQLIDHGSPGMQIDFVNENEEIQYYEDQFSVYNGIFGCDLFKKKEYNHTLFRLPLRTCKVSSKISSRRFDSTESIINLQTQLLEIAKDLIFFLQNIQCIEIYTRNDRDEDISLVCRVKKSLPNRFLSDNQSHFQELLSKNTQEAVTDVTSFTLTTIYPPSKETDPEEIIISYASGTTPSFKLIPELKEDVEFSSLPVCAVAVVKSLITLSLKEFSKVKYSLFSFLPIPCTSPYPMHINGCFQLQPSRCALYSTADNTIRTRWNHALICDPLPIAVVNMLISLREEFVHNSLTITQIERYYSFWPNSNTGDVLWSNFSSYIADRIISINAQIFYCSLHPNRWITFKDVSFFLPPTKYSLDSWLINEIIFPYSARCGIFFMDMFPKFYEHKIFKKLIERKTNEFTVARFYKEIIVGVFEKFEIDIIKSIAIIDVIYRIISVLLLTFKYEPCLKDLLTSLKCIPCGEEAPVFLPIPQVLSPNSRFKQIFYPRDKRLPHSSFNALFDEKESPETFHTLNLLGVITDRLPLGLLVDRCGITLELSQYNEELGLTHSECLLDYLNTLRIDQPQREEIQHLLFDIRFIPVCQDSIFNFICPEIACKFSSPAKCRGNDLQHLSVDYHIITKEVNSQCHALTLLGISDKDIPLESVMETLFILEVNESLLSNKLVEVTKRCRAIYNYLAKKCYILDEYLENNRLIIQQNLEGRKWLWVRSLKKFYPISKVISSTDYLSYQSSFLVSFILPEMIDQESVIKKFFTFMKLPTKVTSNMAINIISLIKEHFGNQSLPSPTLSGNGPNERELVIKLINEAIEVKDDGNFEGIFLLTENNNLKLSSSLYINDVPWVEFTEEERESLVNHRITTKVSHKLGAKSKMDTLYEQEWEDFGQHEDMSKRIDNLLREFPLDVTIFKELIQNADDAKATKIVFILDTQEYGDTSLCPSGYKPKWKELQKTPSLLVYNNQSFSPDDLIGIQAVGIGGKENKTTIGRFGLGFNSVFHLTRCPCLLTCSDDGEEYVFCVFDPYKEHLNIPKGKRPGTKVTFNKQRPLSCFTHQFEPYFVNPILNKYPSVMKNLWKRKSFSIFRFPLNTTINKNLDTKENVRIMRKLLEQLKNEAPRLLPFISNVKQIQIFEVSCIPSCKPIVLRNVEIFSQLLTSRRVEVEKPIAGYSRTMRILRNRITVEVPTNMRTGTMKVLNKIEWLIYHFEGNLNMFCGRSELLKKHKSKYELEKLRLFSSVAVELISKDRHFPPQKRYLYCHLPFGASLNFPVHINAPFILDPYRKYVSYQDEISGSKSWDYVWHCEIMNLVLAPLYFKLLYDLGPGGVNRCCDLSDVEYFDWYYSLFPIIEHTEPGSNSMEYLQALGKSVLTMLYKSNSEVLLADDIDRNINCTWYPVHGPNAGVFKKVEPDITKRKSMVTLNKCLIELKYHLTLAPYTLAKSFKACSEDGSKCKYVTPLDVLQYINLHTSNLCKDNLEYPCSLENCIFNFYNLLIILKFILTHFDIDPKAEEQIPSIPLKVDSANTIGWFSLTQPTFTIQYALLLPHHPDRFISKEYNAHIIKLLTHHGYVENLSIQFLKHNMYISHQPSPEFFLLFWHFIYENVHDPEKLAQFSHFKLAPVTYGKDQLADPEFQPIAHLFHLATDEMEPLLTKILCKFECPFLHLTPYLKYKKHPPKGIENVSPILNLLISKAIRTIDGNSIIKCVSSAKNIEVVLADEEAERLRNLFPNITFKYLSGGDWQTLSRIKMFVAECKPDEYNLIALKECRVCYLNDDKFPISENLILKLRDLYNICFLSSHINHHNPLNLIMSICSQVGIHCLALNEFIETYILNINVLPCLEFKDQKAIIFFIFKHSALNKDWISILKSLPFIYIPGYEQCLYKPSELYCSNVHLFAAFKVDKLLPQCWAKVNDLYTKIVTLGLKTKINLEDILHCAKVVAMNDPHHFEYNDIQLPIQALIDFVDSHIYSDQSEEVDLLLQQFSTLNFLPLHVRETFVGTVVNPGLQWRLGCFSQALVSKHHDYCCMSFPIFDPVLSFKDPVSDASKTTFNRVMKLLGLKLNPSIHFVKQHLQKLMELCNIYTLEEVDQHLRKLFIATYKYLQDCPNALPEFENKNCILFESKLYQPMNLVMNWSNDLSPYLFQCPHELRQVTNFLLKLKVSENPNYEHFKFVLMSIHRENGSDQLNQNNILCAKSESAFSFLISELHSLPTDTQIARGGILLLSDKNQFISYDSPHLFYGDDTQLLNRVHTVDEELRILAPLSPNKLGSFAPPHILGIKFLSDRFKQILPQWVYEKYNTEDNLADILKNRLKSVEVFAGLKRIYYHDTLKILSKVRIKNRKIYHQTEEDQYRLADGYLSITDKINKLEIVPVSRIDIEILDTSTRIRRPLRNACMCFLDEDKDTILINTDELKRERLPVEMTYELNQYLANLFDKSLIHLLICHVYQGAEIELALNNFGIRRLPHDLAQN</sequence>
<evidence type="ECO:0000313" key="3">
    <source>
        <dbReference type="Proteomes" id="UP001165289"/>
    </source>
</evidence>
<dbReference type="InterPro" id="IPR036890">
    <property type="entry name" value="HATPase_C_sf"/>
</dbReference>
<feature type="domain" description="Sacsin/Nov" evidence="1">
    <location>
        <begin position="2387"/>
        <end position="2624"/>
    </location>
</feature>
<dbReference type="NCBIfam" id="NF047352">
    <property type="entry name" value="P_loop_sacsin"/>
    <property type="match status" value="4"/>
</dbReference>
<feature type="domain" description="Sacsin/Nov" evidence="1">
    <location>
        <begin position="28"/>
        <end position="248"/>
    </location>
</feature>
<dbReference type="Proteomes" id="UP001165289">
    <property type="component" value="Unassembled WGS sequence"/>
</dbReference>
<dbReference type="EMBL" id="JAKMXF010000354">
    <property type="protein sequence ID" value="KAI6646446.1"/>
    <property type="molecule type" value="Genomic_DNA"/>
</dbReference>
<name>A0AAV7JCP2_9METZ</name>
<feature type="domain" description="Sacsin/Nov" evidence="1">
    <location>
        <begin position="3400"/>
        <end position="3644"/>
    </location>
</feature>
<gene>
    <name evidence="2" type="ORF">LOD99_12567</name>
</gene>
<comment type="caution">
    <text evidence="2">The sequence shown here is derived from an EMBL/GenBank/DDBJ whole genome shotgun (WGS) entry which is preliminary data.</text>
</comment>